<reference evidence="3 4" key="1">
    <citation type="submission" date="2020-07" db="EMBL/GenBank/DDBJ databases">
        <title>Comparative genomics of pyrophilous fungi reveals a link between fire events and developmental genes.</title>
        <authorList>
            <consortium name="DOE Joint Genome Institute"/>
            <person name="Steindorff A.S."/>
            <person name="Carver A."/>
            <person name="Calhoun S."/>
            <person name="Stillman K."/>
            <person name="Liu H."/>
            <person name="Lipzen A."/>
            <person name="Pangilinan J."/>
            <person name="Labutti K."/>
            <person name="Bruns T.D."/>
            <person name="Grigoriev I.V."/>
        </authorList>
    </citation>
    <scope>NUCLEOTIDE SEQUENCE [LARGE SCALE GENOMIC DNA]</scope>
    <source>
        <strain evidence="3 4">CBS 144469</strain>
    </source>
</reference>
<gene>
    <name evidence="3" type="ORF">DFP72DRAFT_945797</name>
</gene>
<dbReference type="AlphaFoldDB" id="A0A8H6H8P9"/>
<dbReference type="SUPFAM" id="SSF52047">
    <property type="entry name" value="RNI-like"/>
    <property type="match status" value="1"/>
</dbReference>
<protein>
    <recommendedName>
        <fullName evidence="5">F-box domain-containing protein</fullName>
    </recommendedName>
</protein>
<dbReference type="OrthoDB" id="2959602at2759"/>
<sequence length="599" mass="68199">MMPGRKSSVELNTTGSKDSALSTPRHDLPVSSATQLLANSSGVQNIQEYHERLVRRVNELENEVRIMKSAHNAVLPICRLPAEILSSIFILVYPGFHANRSLPYCFVLSHVCWHWKTVALGCSAIWADLDHTVRPTLAGLMLRRSRNAPLTIQYWFPDRRHERLIRTILSQTPRLHQIRIVDSFDGAFDLVEAFSEFGGYAPSLHTLHIQRDTKMRKDEFPDIFLAGGAPFLRILELCNCNIPWGRMPFSSCLTVLRLRDEPSNSRNRPSPNGFLGVLRSLTSLKQLELRGYLPEDESQPLQAPVTLPVLETFLLQDSIHAIRCFLRSVQVPHTANPMLYITDHLDDVLTVGLLFSDFKSALKSFDLNSRAQPVSPVVRQLQFDTDIHDFGNGIMKFMTMDVWLETGYAPPPKPVKFVGNFLPLADVFLTVREQFDLSRLQELGIEDFSELQVTDWTNSFGDLARLHTVKVGTESEVRNLLGAMNKTIPRGSLLAPRSSHYFPALTYIELHGMDFNRGEPRANIIACIIDNLKQRSKTQPVRQLLVNRCRNFKHHHHELLDNAEIPGLTLLWDRYEDSDSDSELEEEYAEGSDHDWHTP</sequence>
<keyword evidence="1" id="KW-0175">Coiled coil</keyword>
<evidence type="ECO:0008006" key="5">
    <source>
        <dbReference type="Google" id="ProtNLM"/>
    </source>
</evidence>
<evidence type="ECO:0000256" key="2">
    <source>
        <dbReference type="SAM" id="MobiDB-lite"/>
    </source>
</evidence>
<feature type="compositionally biased region" description="Polar residues" evidence="2">
    <location>
        <begin position="9"/>
        <end position="22"/>
    </location>
</feature>
<dbReference type="Proteomes" id="UP000521943">
    <property type="component" value="Unassembled WGS sequence"/>
</dbReference>
<name>A0A8H6H8P9_9AGAR</name>
<comment type="caution">
    <text evidence="3">The sequence shown here is derived from an EMBL/GenBank/DDBJ whole genome shotgun (WGS) entry which is preliminary data.</text>
</comment>
<feature type="region of interest" description="Disordered" evidence="2">
    <location>
        <begin position="1"/>
        <end position="27"/>
    </location>
</feature>
<keyword evidence="4" id="KW-1185">Reference proteome</keyword>
<proteinExistence type="predicted"/>
<feature type="coiled-coil region" evidence="1">
    <location>
        <begin position="43"/>
        <end position="70"/>
    </location>
</feature>
<evidence type="ECO:0000313" key="3">
    <source>
        <dbReference type="EMBL" id="KAF6741301.1"/>
    </source>
</evidence>
<accession>A0A8H6H8P9</accession>
<evidence type="ECO:0000313" key="4">
    <source>
        <dbReference type="Proteomes" id="UP000521943"/>
    </source>
</evidence>
<evidence type="ECO:0000256" key="1">
    <source>
        <dbReference type="SAM" id="Coils"/>
    </source>
</evidence>
<dbReference type="EMBL" id="JACGCI010000268">
    <property type="protein sequence ID" value="KAF6741301.1"/>
    <property type="molecule type" value="Genomic_DNA"/>
</dbReference>
<organism evidence="3 4">
    <name type="scientific">Ephemerocybe angulata</name>
    <dbReference type="NCBI Taxonomy" id="980116"/>
    <lineage>
        <taxon>Eukaryota</taxon>
        <taxon>Fungi</taxon>
        <taxon>Dikarya</taxon>
        <taxon>Basidiomycota</taxon>
        <taxon>Agaricomycotina</taxon>
        <taxon>Agaricomycetes</taxon>
        <taxon>Agaricomycetidae</taxon>
        <taxon>Agaricales</taxon>
        <taxon>Agaricineae</taxon>
        <taxon>Psathyrellaceae</taxon>
        <taxon>Ephemerocybe</taxon>
    </lineage>
</organism>